<keyword evidence="5" id="KW-1185">Reference proteome</keyword>
<evidence type="ECO:0000256" key="3">
    <source>
        <dbReference type="SAM" id="MobiDB-lite"/>
    </source>
</evidence>
<sequence>MSDLRLKRTISSALWSAYADALGFPTELASDRTVQQRLGHSTITRTEPWKRVVGGRFGATVSLPAGAYSDDTQLRLATSRAIRGNGYFDVESFAKIELTVWQAYALGAGRGSKAAASALCNRSNNWFSNFFPNYENGGGNGAAMRVQPHVWAARSLTDKASYMTDVIRNALCTHGHMRGIAGAVVHAASLAHVFETGKPLSPDQWPELASDIRAIPKMIASDNELSTFWVPTWAQRSKQSVEDAVDTVAREWEDASRRASSLLLNLQKDDLLAAYEAVLKSENGLSAEERGSGLKCALFANVAAWISPKAGAQQTIQIVANLLDSDTDTIGTMAGAIIGAAAPEASYLGPIQDHIYIRDEAERLYDISQGKNTYSFSYPDLLYWLPPRTMIDILGLKGDRLHIAGLGDVNPVDPPFAGQKGTSWQWFLLSTGQTVLSRFRTELLTKSRPSKEIVPEELDTPDLFDRVSDNGDSKAAISAGAAPTDATTKRPSAQVQHIESRQKFDEPASSSERSSVRETIGEYRVSAPTSHPQPDAETPKSIDLDELTNEAIRGFDPQTIGRHILLLAEQPNALELSIAYSAVVVKARAARLKYKLRNG</sequence>
<gene>
    <name evidence="4" type="ORF">IFT62_16880</name>
</gene>
<organism evidence="4 5">
    <name type="scientific">Pseudomonas lutea</name>
    <dbReference type="NCBI Taxonomy" id="243924"/>
    <lineage>
        <taxon>Bacteria</taxon>
        <taxon>Pseudomonadati</taxon>
        <taxon>Pseudomonadota</taxon>
        <taxon>Gammaproteobacteria</taxon>
        <taxon>Pseudomonadales</taxon>
        <taxon>Pseudomonadaceae</taxon>
        <taxon>Pseudomonas</taxon>
    </lineage>
</organism>
<dbReference type="InterPro" id="IPR005502">
    <property type="entry name" value="Ribosyl_crysJ1"/>
</dbReference>
<dbReference type="Proteomes" id="UP000625247">
    <property type="component" value="Unassembled WGS sequence"/>
</dbReference>
<evidence type="ECO:0000313" key="5">
    <source>
        <dbReference type="Proteomes" id="UP000625247"/>
    </source>
</evidence>
<dbReference type="EMBL" id="JACYNP010000007">
    <property type="protein sequence ID" value="MBD8122890.1"/>
    <property type="molecule type" value="Genomic_DNA"/>
</dbReference>
<keyword evidence="2" id="KW-0378">Hydrolase</keyword>
<dbReference type="Gene3D" id="1.10.4080.10">
    <property type="entry name" value="ADP-ribosylation/Crystallin J1"/>
    <property type="match status" value="1"/>
</dbReference>
<dbReference type="InterPro" id="IPR050792">
    <property type="entry name" value="ADP-ribosylglycohydrolase"/>
</dbReference>
<dbReference type="Pfam" id="PF03747">
    <property type="entry name" value="ADP_ribosyl_GH"/>
    <property type="match status" value="1"/>
</dbReference>
<evidence type="ECO:0000313" key="4">
    <source>
        <dbReference type="EMBL" id="MBD8122890.1"/>
    </source>
</evidence>
<evidence type="ECO:0000256" key="2">
    <source>
        <dbReference type="ARBA" id="ARBA00022801"/>
    </source>
</evidence>
<feature type="region of interest" description="Disordered" evidence="3">
    <location>
        <begin position="452"/>
        <end position="517"/>
    </location>
</feature>
<feature type="compositionally biased region" description="Basic and acidic residues" evidence="3">
    <location>
        <begin position="463"/>
        <end position="472"/>
    </location>
</feature>
<dbReference type="RefSeq" id="WP_191944948.1">
    <property type="nucleotide sequence ID" value="NZ_JACYNP010000007.1"/>
</dbReference>
<reference evidence="4 5" key="1">
    <citation type="journal article" date="2020" name="FEMS Microbiol. Ecol.">
        <title>Temporal dynamics of bacterial communities during seed development and maturation.</title>
        <authorList>
            <person name="Chesneau G."/>
            <person name="Torres-Cortes G."/>
            <person name="Briand M."/>
            <person name="Darrasse A."/>
            <person name="Preveaux A."/>
            <person name="Marais C."/>
            <person name="Jacques M.A."/>
            <person name="Shade A."/>
            <person name="Barret M."/>
        </authorList>
    </citation>
    <scope>NUCLEOTIDE SEQUENCE [LARGE SCALE GENOMIC DNA]</scope>
    <source>
        <strain evidence="4 5">CFBP13723</strain>
    </source>
</reference>
<dbReference type="PANTHER" id="PTHR16222:SF24">
    <property type="entry name" value="ADP-RIBOSYLHYDROLASE ARH3"/>
    <property type="match status" value="1"/>
</dbReference>
<proteinExistence type="inferred from homology"/>
<name>A0ABR9AAB9_9PSED</name>
<dbReference type="SUPFAM" id="SSF101478">
    <property type="entry name" value="ADP-ribosylglycohydrolase"/>
    <property type="match status" value="1"/>
</dbReference>
<dbReference type="PANTHER" id="PTHR16222">
    <property type="entry name" value="ADP-RIBOSYLGLYCOHYDROLASE"/>
    <property type="match status" value="1"/>
</dbReference>
<dbReference type="InterPro" id="IPR036705">
    <property type="entry name" value="Ribosyl_crysJ1_sf"/>
</dbReference>
<feature type="compositionally biased region" description="Polar residues" evidence="3">
    <location>
        <begin position="485"/>
        <end position="497"/>
    </location>
</feature>
<protein>
    <submittedName>
        <fullName evidence="4">ADP-ribosylglycohydrolase family protein</fullName>
    </submittedName>
</protein>
<evidence type="ECO:0000256" key="1">
    <source>
        <dbReference type="ARBA" id="ARBA00010702"/>
    </source>
</evidence>
<comment type="similarity">
    <text evidence="1">Belongs to the ADP-ribosylglycohydrolase family.</text>
</comment>
<accession>A0ABR9AAB9</accession>
<comment type="caution">
    <text evidence="4">The sequence shown here is derived from an EMBL/GenBank/DDBJ whole genome shotgun (WGS) entry which is preliminary data.</text>
</comment>